<dbReference type="PROSITE" id="PS00141">
    <property type="entry name" value="ASP_PROTEASE"/>
    <property type="match status" value="1"/>
</dbReference>
<keyword evidence="3" id="KW-1185">Reference proteome</keyword>
<dbReference type="GeneID" id="126893137"/>
<dbReference type="PANTHER" id="PTHR47331">
    <property type="entry name" value="PHD-TYPE DOMAIN-CONTAINING PROTEIN"/>
    <property type="match status" value="1"/>
</dbReference>
<protein>
    <recommendedName>
        <fullName evidence="4">Peptidase aspartic putative domain-containing protein</fullName>
    </recommendedName>
</protein>
<evidence type="ECO:0000313" key="2">
    <source>
        <dbReference type="EnsemblMetazoa" id="XP_050519045.1"/>
    </source>
</evidence>
<dbReference type="EnsemblMetazoa" id="XM_050663088.1">
    <property type="protein sequence ID" value="XP_050519045.1"/>
    <property type="gene ID" value="LOC126893137"/>
</dbReference>
<dbReference type="PANTHER" id="PTHR47331:SF5">
    <property type="entry name" value="RIBONUCLEASE H"/>
    <property type="match status" value="1"/>
</dbReference>
<reference evidence="2" key="1">
    <citation type="submission" date="2025-05" db="UniProtKB">
        <authorList>
            <consortium name="EnsemblMetazoa"/>
        </authorList>
    </citation>
    <scope>IDENTIFICATION</scope>
</reference>
<name>A0ABM5L9D0_DIAVI</name>
<evidence type="ECO:0000313" key="3">
    <source>
        <dbReference type="Proteomes" id="UP001652700"/>
    </source>
</evidence>
<proteinExistence type="predicted"/>
<feature type="compositionally biased region" description="Low complexity" evidence="1">
    <location>
        <begin position="308"/>
        <end position="318"/>
    </location>
</feature>
<dbReference type="Pfam" id="PF03564">
    <property type="entry name" value="DUF1759"/>
    <property type="match status" value="1"/>
</dbReference>
<accession>A0ABM5L9D0</accession>
<dbReference type="Gene3D" id="2.40.70.10">
    <property type="entry name" value="Acid Proteases"/>
    <property type="match status" value="1"/>
</dbReference>
<dbReference type="RefSeq" id="XP_050519045.1">
    <property type="nucleotide sequence ID" value="XM_050663088.1"/>
</dbReference>
<dbReference type="Proteomes" id="UP001652700">
    <property type="component" value="Unplaced"/>
</dbReference>
<dbReference type="InterPro" id="IPR021109">
    <property type="entry name" value="Peptidase_aspartic_dom_sf"/>
</dbReference>
<evidence type="ECO:0008006" key="4">
    <source>
        <dbReference type="Google" id="ProtNLM"/>
    </source>
</evidence>
<feature type="region of interest" description="Disordered" evidence="1">
    <location>
        <begin position="299"/>
        <end position="318"/>
    </location>
</feature>
<evidence type="ECO:0000256" key="1">
    <source>
        <dbReference type="SAM" id="MobiDB-lite"/>
    </source>
</evidence>
<dbReference type="InterPro" id="IPR001969">
    <property type="entry name" value="Aspartic_peptidase_AS"/>
</dbReference>
<sequence length="613" mass="70287">MTSLANNIRTRGSYKSKLTILESFVNLLKNATPASKPEMSEVQLRYDSGSNLLAEFEEVQLQIEISVSEDKLQEQIDERDVFENRYFKAISFLKDYISTNTVINTLPSISTPHADSLNHILIPKMKLNIFKGDFQHWLEFKTTFISVVHSNTTLPDIHKFQLLRQSVDGYAKRIVDKVEFSGNYYQTAWYALCMRYDNKKLLVNKHIKAIFNLDSIQKESPNHLRDLLDSVSDSMSSIDSLKITKSSLSDLLLTYIISNKLDRQTYREWKECHIKEELPTLAEFFNFLKVKVDTLKEIQDQSSQKPHNNYNNNSSFNNYKHANRDSRGEYQKRVFQVNAADRTCVLCKGNHLIYSCIEFLKLDTKGRLSKVNNLKLCFNCLRQKHKASECTLRPWTKCKAKHNSLIHFENNQQHSIDTANSPSAEPSSINCAQSVELPPTVTHQLSAQAMNFKHTQVLLSTVILNVKSNNNELIPCRAILDSGAQTNLIKESFYKKFNISMIPTNLAISVNGAIPYETSHAVCHFTRTIAEDEQLKHFWDTDSIQDPEPPSKDDIQCEQIFEITTTRANSTLANVYWGHEPLNTAMNSTILLVRTTHVISVFVLVRELSNKDK</sequence>
<dbReference type="InterPro" id="IPR005312">
    <property type="entry name" value="DUF1759"/>
</dbReference>
<organism evidence="2 3">
    <name type="scientific">Diabrotica virgifera virgifera</name>
    <name type="common">western corn rootworm</name>
    <dbReference type="NCBI Taxonomy" id="50390"/>
    <lineage>
        <taxon>Eukaryota</taxon>
        <taxon>Metazoa</taxon>
        <taxon>Ecdysozoa</taxon>
        <taxon>Arthropoda</taxon>
        <taxon>Hexapoda</taxon>
        <taxon>Insecta</taxon>
        <taxon>Pterygota</taxon>
        <taxon>Neoptera</taxon>
        <taxon>Endopterygota</taxon>
        <taxon>Coleoptera</taxon>
        <taxon>Polyphaga</taxon>
        <taxon>Cucujiformia</taxon>
        <taxon>Chrysomeloidea</taxon>
        <taxon>Chrysomelidae</taxon>
        <taxon>Galerucinae</taxon>
        <taxon>Diabroticina</taxon>
        <taxon>Diabroticites</taxon>
        <taxon>Diabrotica</taxon>
    </lineage>
</organism>